<reference evidence="9 10" key="1">
    <citation type="submission" date="2016-10" db="EMBL/GenBank/DDBJ databases">
        <authorList>
            <person name="de Groot N.N."/>
        </authorList>
    </citation>
    <scope>NUCLEOTIDE SEQUENCE [LARGE SCALE GENOMIC DNA]</scope>
    <source>
        <strain evidence="9 10">DSM 21771</strain>
    </source>
</reference>
<dbReference type="InterPro" id="IPR037051">
    <property type="entry name" value="4-carb_acid_sugar_kinase_N_sf"/>
</dbReference>
<evidence type="ECO:0000256" key="3">
    <source>
        <dbReference type="ARBA" id="ARBA00022741"/>
    </source>
</evidence>
<feature type="domain" description="Four-carbon acid sugar kinase N-terminal" evidence="7">
    <location>
        <begin position="8"/>
        <end position="241"/>
    </location>
</feature>
<dbReference type="Pfam" id="PF17042">
    <property type="entry name" value="NBD_C"/>
    <property type="match status" value="1"/>
</dbReference>
<keyword evidence="10" id="KW-1185">Reference proteome</keyword>
<evidence type="ECO:0000259" key="8">
    <source>
        <dbReference type="Pfam" id="PF17042"/>
    </source>
</evidence>
<dbReference type="InterPro" id="IPR031475">
    <property type="entry name" value="NBD_C"/>
</dbReference>
<keyword evidence="4" id="KW-0418">Kinase</keyword>
<dbReference type="SUPFAM" id="SSF142764">
    <property type="entry name" value="YgbK-like"/>
    <property type="match status" value="1"/>
</dbReference>
<keyword evidence="6" id="KW-0119">Carbohydrate metabolism</keyword>
<dbReference type="AlphaFoldDB" id="A0A1G8SLN3"/>
<evidence type="ECO:0000256" key="1">
    <source>
        <dbReference type="ARBA" id="ARBA00005715"/>
    </source>
</evidence>
<evidence type="ECO:0000259" key="7">
    <source>
        <dbReference type="Pfam" id="PF07005"/>
    </source>
</evidence>
<keyword evidence="3" id="KW-0547">Nucleotide-binding</keyword>
<accession>A0A1G8SLN3</accession>
<dbReference type="RefSeq" id="WP_090400190.1">
    <property type="nucleotide sequence ID" value="NZ_FNEN01000031.1"/>
</dbReference>
<organism evidence="9 10">
    <name type="scientific">Natribacillus halophilus</name>
    <dbReference type="NCBI Taxonomy" id="549003"/>
    <lineage>
        <taxon>Bacteria</taxon>
        <taxon>Bacillati</taxon>
        <taxon>Bacillota</taxon>
        <taxon>Bacilli</taxon>
        <taxon>Bacillales</taxon>
        <taxon>Bacillaceae</taxon>
        <taxon>Natribacillus</taxon>
    </lineage>
</organism>
<dbReference type="Pfam" id="PF07005">
    <property type="entry name" value="SBD_N"/>
    <property type="match status" value="1"/>
</dbReference>
<dbReference type="EMBL" id="FNEN01000031">
    <property type="protein sequence ID" value="SDJ30111.1"/>
    <property type="molecule type" value="Genomic_DNA"/>
</dbReference>
<dbReference type="Proteomes" id="UP000198853">
    <property type="component" value="Unassembled WGS sequence"/>
</dbReference>
<feature type="domain" description="Four-carbon acid sugar kinase nucleotide binding" evidence="8">
    <location>
        <begin position="265"/>
        <end position="429"/>
    </location>
</feature>
<comment type="similarity">
    <text evidence="1">Belongs to the four-carbon acid sugar kinase family.</text>
</comment>
<keyword evidence="2" id="KW-0808">Transferase</keyword>
<protein>
    <submittedName>
        <fullName evidence="9">Uncharacterized conserved protein YgbK, DUF1537 family</fullName>
    </submittedName>
</protein>
<dbReference type="Gene3D" id="3.40.50.10840">
    <property type="entry name" value="Putative sugar-binding, N-terminal domain"/>
    <property type="match status" value="1"/>
</dbReference>
<dbReference type="GO" id="GO:0016301">
    <property type="term" value="F:kinase activity"/>
    <property type="evidence" value="ECO:0007669"/>
    <property type="project" value="UniProtKB-KW"/>
</dbReference>
<keyword evidence="5" id="KW-0067">ATP-binding</keyword>
<evidence type="ECO:0000313" key="9">
    <source>
        <dbReference type="EMBL" id="SDJ30111.1"/>
    </source>
</evidence>
<name>A0A1G8SLN3_9BACI</name>
<dbReference type="InterPro" id="IPR042213">
    <property type="entry name" value="NBD_C_sf"/>
</dbReference>
<dbReference type="InterPro" id="IPR010737">
    <property type="entry name" value="4-carb_acid_sugar_kinase_N"/>
</dbReference>
<sequence>MTERLLFAFYGDDFTGSTDAMEALTIHGLRTVLFLEVPTEELLDEFENVQCIGIAGTARAKSRYGMREELLPIYEKLDEINPQYIHYKTCSTFDSSPETGSIGYAADLAREYFKHQQYPVLAAVPQLGRYTVFGQHFAKMNEQIYRLDRHPVVSKHPITPMIEADLKVHLMEQTNQSVGNINVLEIEGGVTEKTAESVDEEIIIYDALKEEHLDEFANQVTNTNRNESQFLIGSSGVEYALGKLWGDPSYVEDTTQNSTEDNRILVVSGSVSEITSDQMAQAVSDGFHIEQIPYYYFGYDELPQDFLIKVTELIEEKKKVILYTADGPNDPAIEKMKEHVNDTNDIGYTIGHDLGVWTKKIIENCHLDRVIISGGDTSGFVTKELEIYALELLSSISPGAPLCVAYSKNEIFNEMQIALKGGQLGGKDFYKRVMTCK</sequence>
<gene>
    <name evidence="9" type="ORF">SAMN04488123_1315</name>
</gene>
<evidence type="ECO:0000256" key="6">
    <source>
        <dbReference type="ARBA" id="ARBA00023277"/>
    </source>
</evidence>
<evidence type="ECO:0000256" key="4">
    <source>
        <dbReference type="ARBA" id="ARBA00022777"/>
    </source>
</evidence>
<evidence type="ECO:0000256" key="5">
    <source>
        <dbReference type="ARBA" id="ARBA00022840"/>
    </source>
</evidence>
<dbReference type="OrthoDB" id="9778478at2"/>
<evidence type="ECO:0000313" key="10">
    <source>
        <dbReference type="Proteomes" id="UP000198853"/>
    </source>
</evidence>
<evidence type="ECO:0000256" key="2">
    <source>
        <dbReference type="ARBA" id="ARBA00022679"/>
    </source>
</evidence>
<proteinExistence type="inferred from homology"/>
<dbReference type="GO" id="GO:0005524">
    <property type="term" value="F:ATP binding"/>
    <property type="evidence" value="ECO:0007669"/>
    <property type="project" value="UniProtKB-KW"/>
</dbReference>
<dbReference type="Gene3D" id="3.40.980.20">
    <property type="entry name" value="Four-carbon acid sugar kinase, nucleotide binding domain"/>
    <property type="match status" value="1"/>
</dbReference>